<dbReference type="InterPro" id="IPR025836">
    <property type="entry name" value="Zn_knuckle_CX2CX4HX4C"/>
</dbReference>
<sequence>MSRSRVRRDNDMTMRRRIQENEEEIIRVPAFDNSDLIDKFKQTLIGRIVGKALGVFDKADVDGSRVRVLVNGDLPLKFECKVGFENGDVVKVTIQYEDLYRHCYSCKRISHEEGTCPEINDNQRERNRLARIELKEKEDMAMKEAFSQPQRRSPRAYTDISNRDNRGIEMRSAYQESSDVRRGDRKEDERYHDLRKQLKERRDAHSKNVWNRLETGNHSELPRNRERYHPYQNSSGALSKERTRDSASSSEWRPKRATENRYENQSKKYGDHGYTSSRSRMSFDSQRTISVNPRRHGFMDSGRGRNSRSPPSGVMEWRPVNRGRDSDKPRGLLKKDSTLENSKKTPRVNAPEESASRRSNSEDHGPERVNQTTQNREIVSEERGQEDELIKNTGNAQQSSDNAQGIMMGKDSNKGQETEKMREENELDENIEEYADLVMTDEMINEDDLLKDCAEMEKEALAEMEDGRIEAISQLSPERPSNKTTEVEANAPTEKLAKQGIKKSQTQETIAKNQKSMRAKQSSTLGRKRGARSPDLKGASASRKQA</sequence>
<feature type="region of interest" description="Disordered" evidence="1">
    <location>
        <begin position="209"/>
        <end position="429"/>
    </location>
</feature>
<feature type="compositionally biased region" description="Polar residues" evidence="1">
    <location>
        <begin position="274"/>
        <end position="291"/>
    </location>
</feature>
<evidence type="ECO:0000256" key="1">
    <source>
        <dbReference type="SAM" id="MobiDB-lite"/>
    </source>
</evidence>
<dbReference type="EMBL" id="JAGKQM010000011">
    <property type="protein sequence ID" value="KAH0903592.1"/>
    <property type="molecule type" value="Genomic_DNA"/>
</dbReference>
<evidence type="ECO:0000313" key="3">
    <source>
        <dbReference type="EMBL" id="KAH0903592.1"/>
    </source>
</evidence>
<evidence type="ECO:0000259" key="2">
    <source>
        <dbReference type="Pfam" id="PF14392"/>
    </source>
</evidence>
<feature type="compositionally biased region" description="Basic and acidic residues" evidence="1">
    <location>
        <begin position="215"/>
        <end position="229"/>
    </location>
</feature>
<feature type="non-terminal residue" evidence="3">
    <location>
        <position position="546"/>
    </location>
</feature>
<feature type="compositionally biased region" description="Polar residues" evidence="1">
    <location>
        <begin position="392"/>
        <end position="403"/>
    </location>
</feature>
<feature type="compositionally biased region" description="Basic and acidic residues" evidence="1">
    <location>
        <begin position="378"/>
        <end position="390"/>
    </location>
</feature>
<organism evidence="3 4">
    <name type="scientific">Brassica napus</name>
    <name type="common">Rape</name>
    <dbReference type="NCBI Taxonomy" id="3708"/>
    <lineage>
        <taxon>Eukaryota</taxon>
        <taxon>Viridiplantae</taxon>
        <taxon>Streptophyta</taxon>
        <taxon>Embryophyta</taxon>
        <taxon>Tracheophyta</taxon>
        <taxon>Spermatophyta</taxon>
        <taxon>Magnoliopsida</taxon>
        <taxon>eudicotyledons</taxon>
        <taxon>Gunneridae</taxon>
        <taxon>Pentapetalae</taxon>
        <taxon>rosids</taxon>
        <taxon>malvids</taxon>
        <taxon>Brassicales</taxon>
        <taxon>Brassicaceae</taxon>
        <taxon>Brassiceae</taxon>
        <taxon>Brassica</taxon>
    </lineage>
</organism>
<keyword evidence="4" id="KW-1185">Reference proteome</keyword>
<gene>
    <name evidence="3" type="ORF">HID58_043095</name>
</gene>
<feature type="region of interest" description="Disordered" evidence="1">
    <location>
        <begin position="143"/>
        <end position="190"/>
    </location>
</feature>
<accession>A0ABQ8BGM5</accession>
<comment type="caution">
    <text evidence="3">The sequence shown here is derived from an EMBL/GenBank/DDBJ whole genome shotgun (WGS) entry which is preliminary data.</text>
</comment>
<feature type="compositionally biased region" description="Basic and acidic residues" evidence="1">
    <location>
        <begin position="354"/>
        <end position="367"/>
    </location>
</feature>
<feature type="compositionally biased region" description="Basic and acidic residues" evidence="1">
    <location>
        <begin position="178"/>
        <end position="190"/>
    </location>
</feature>
<feature type="compositionally biased region" description="Basic and acidic residues" evidence="1">
    <location>
        <begin position="411"/>
        <end position="424"/>
    </location>
</feature>
<protein>
    <recommendedName>
        <fullName evidence="2">Zinc knuckle CX2CX4HX4C domain-containing protein</fullName>
    </recommendedName>
</protein>
<reference evidence="3 4" key="1">
    <citation type="submission" date="2021-05" db="EMBL/GenBank/DDBJ databases">
        <title>Genome Assembly of Synthetic Allotetraploid Brassica napus Reveals Homoeologous Exchanges between Subgenomes.</title>
        <authorList>
            <person name="Davis J.T."/>
        </authorList>
    </citation>
    <scope>NUCLEOTIDE SEQUENCE [LARGE SCALE GENOMIC DNA]</scope>
    <source>
        <strain evidence="4">cv. Da-Ae</strain>
        <tissue evidence="3">Seedling</tissue>
    </source>
</reference>
<feature type="compositionally biased region" description="Basic and acidic residues" evidence="1">
    <location>
        <begin position="252"/>
        <end position="271"/>
    </location>
</feature>
<evidence type="ECO:0000313" key="4">
    <source>
        <dbReference type="Proteomes" id="UP000824890"/>
    </source>
</evidence>
<proteinExistence type="predicted"/>
<name>A0ABQ8BGM5_BRANA</name>
<dbReference type="Proteomes" id="UP000824890">
    <property type="component" value="Unassembled WGS sequence"/>
</dbReference>
<feature type="region of interest" description="Disordered" evidence="1">
    <location>
        <begin position="473"/>
        <end position="546"/>
    </location>
</feature>
<dbReference type="Pfam" id="PF14392">
    <property type="entry name" value="zf-CCHC_4"/>
    <property type="match status" value="1"/>
</dbReference>
<feature type="compositionally biased region" description="Basic and acidic residues" evidence="1">
    <location>
        <begin position="322"/>
        <end position="343"/>
    </location>
</feature>
<feature type="compositionally biased region" description="Polar residues" evidence="1">
    <location>
        <begin position="502"/>
        <end position="525"/>
    </location>
</feature>
<feature type="domain" description="Zinc knuckle CX2CX4HX4C" evidence="2">
    <location>
        <begin position="75"/>
        <end position="117"/>
    </location>
</feature>